<dbReference type="RefSeq" id="XP_021106676.1">
    <property type="nucleotide sequence ID" value="XM_021251017.1"/>
</dbReference>
<organism evidence="4 5">
    <name type="scientific">Heterocephalus glaber</name>
    <name type="common">Naked mole rat</name>
    <dbReference type="NCBI Taxonomy" id="10181"/>
    <lineage>
        <taxon>Eukaryota</taxon>
        <taxon>Metazoa</taxon>
        <taxon>Chordata</taxon>
        <taxon>Craniata</taxon>
        <taxon>Vertebrata</taxon>
        <taxon>Euteleostomi</taxon>
        <taxon>Mammalia</taxon>
        <taxon>Eutheria</taxon>
        <taxon>Euarchontoglires</taxon>
        <taxon>Glires</taxon>
        <taxon>Rodentia</taxon>
        <taxon>Hystricomorpha</taxon>
        <taxon>Bathyergidae</taxon>
        <taxon>Heterocephalus</taxon>
    </lineage>
</organism>
<evidence type="ECO:0000313" key="5">
    <source>
        <dbReference type="RefSeq" id="XP_021106676.1"/>
    </source>
</evidence>
<sequence length="192" mass="19541">MAGPRRLPLLIMALTLLPKLSGNEYSSGTTVVSSSQSVTESSSAAPTTSSPSDPSSSNTGDTSTPQRSTPSPGEITTAQLSATPTDSGTASPSLHPTTDTHSGSGSPSPELTAVSEAASLTSSPLRPQGHTLTPASRRNPGVVVAVCLVVSLVLIGSVVLAVRRCHRDTSEFLVLDEVSMASVSQQESTTPE</sequence>
<keyword evidence="4" id="KW-1185">Reference proteome</keyword>
<dbReference type="GeneID" id="101703391"/>
<feature type="region of interest" description="Disordered" evidence="1">
    <location>
        <begin position="19"/>
        <end position="136"/>
    </location>
</feature>
<accession>A0AAX6SB88</accession>
<reference evidence="5" key="1">
    <citation type="submission" date="2025-08" db="UniProtKB">
        <authorList>
            <consortium name="RefSeq"/>
        </authorList>
    </citation>
    <scope>IDENTIFICATION</scope>
</reference>
<evidence type="ECO:0000256" key="2">
    <source>
        <dbReference type="SAM" id="Phobius"/>
    </source>
</evidence>
<evidence type="ECO:0000313" key="4">
    <source>
        <dbReference type="Proteomes" id="UP000694906"/>
    </source>
</evidence>
<proteinExistence type="predicted"/>
<dbReference type="Proteomes" id="UP000694906">
    <property type="component" value="Unplaced"/>
</dbReference>
<evidence type="ECO:0000256" key="3">
    <source>
        <dbReference type="SAM" id="SignalP"/>
    </source>
</evidence>
<feature type="signal peptide" evidence="3">
    <location>
        <begin position="1"/>
        <end position="22"/>
    </location>
</feature>
<protein>
    <submittedName>
        <fullName evidence="5">Uncharacterized protein</fullName>
    </submittedName>
</protein>
<feature type="chain" id="PRO_5044005376" evidence="3">
    <location>
        <begin position="23"/>
        <end position="192"/>
    </location>
</feature>
<keyword evidence="2" id="KW-0812">Transmembrane</keyword>
<feature type="compositionally biased region" description="Polar residues" evidence="1">
    <location>
        <begin position="118"/>
        <end position="136"/>
    </location>
</feature>
<evidence type="ECO:0000256" key="1">
    <source>
        <dbReference type="SAM" id="MobiDB-lite"/>
    </source>
</evidence>
<feature type="compositionally biased region" description="Polar residues" evidence="1">
    <location>
        <begin position="66"/>
        <end position="109"/>
    </location>
</feature>
<keyword evidence="3" id="KW-0732">Signal</keyword>
<keyword evidence="2" id="KW-0472">Membrane</keyword>
<name>A0AAX6SB88_HETGA</name>
<gene>
    <name evidence="5" type="primary">LOC101703391</name>
</gene>
<feature type="transmembrane region" description="Helical" evidence="2">
    <location>
        <begin position="142"/>
        <end position="162"/>
    </location>
</feature>
<feature type="compositionally biased region" description="Low complexity" evidence="1">
    <location>
        <begin position="19"/>
        <end position="65"/>
    </location>
</feature>
<dbReference type="AlphaFoldDB" id="A0AAX6SB88"/>
<keyword evidence="2" id="KW-1133">Transmembrane helix</keyword>